<gene>
    <name evidence="12" type="primary">petC</name>
    <name evidence="12" type="ORF">GTOL_11412</name>
</gene>
<keyword evidence="4 8" id="KW-0479">Metal-binding</keyword>
<comment type="caution">
    <text evidence="12">The sequence shown here is derived from an EMBL/GenBank/DDBJ whole genome shotgun (WGS) entry which is preliminary data.</text>
</comment>
<keyword evidence="6 8" id="KW-0408">Iron</keyword>
<dbReference type="SUPFAM" id="SSF46626">
    <property type="entry name" value="Cytochrome c"/>
    <property type="match status" value="1"/>
</dbReference>
<evidence type="ECO:0000256" key="2">
    <source>
        <dbReference type="ARBA" id="ARBA00022617"/>
    </source>
</evidence>
<evidence type="ECO:0000256" key="5">
    <source>
        <dbReference type="ARBA" id="ARBA00022989"/>
    </source>
</evidence>
<keyword evidence="3 9" id="KW-0812">Transmembrane</keyword>
<organism evidence="12 13">
    <name type="scientific">Georgfuchsia toluolica</name>
    <dbReference type="NCBI Taxonomy" id="424218"/>
    <lineage>
        <taxon>Bacteria</taxon>
        <taxon>Pseudomonadati</taxon>
        <taxon>Pseudomonadota</taxon>
        <taxon>Betaproteobacteria</taxon>
        <taxon>Nitrosomonadales</taxon>
        <taxon>Sterolibacteriaceae</taxon>
        <taxon>Georgfuchsia</taxon>
    </lineage>
</organism>
<comment type="subcellular location">
    <subcellularLocation>
        <location evidence="1">Membrane</location>
    </subcellularLocation>
</comment>
<evidence type="ECO:0000256" key="6">
    <source>
        <dbReference type="ARBA" id="ARBA00023004"/>
    </source>
</evidence>
<comment type="cofactor">
    <cofactor evidence="8">
        <name>heme c</name>
        <dbReference type="ChEBI" id="CHEBI:61717"/>
    </cofactor>
    <text evidence="8">Binds 1 heme c group covalently per subunit.</text>
</comment>
<dbReference type="PANTHER" id="PTHR10266">
    <property type="entry name" value="CYTOCHROME C1"/>
    <property type="match status" value="1"/>
</dbReference>
<evidence type="ECO:0000256" key="1">
    <source>
        <dbReference type="ARBA" id="ARBA00004370"/>
    </source>
</evidence>
<dbReference type="Proteomes" id="UP000742786">
    <property type="component" value="Unassembled WGS sequence"/>
</dbReference>
<evidence type="ECO:0000256" key="3">
    <source>
        <dbReference type="ARBA" id="ARBA00022692"/>
    </source>
</evidence>
<dbReference type="PANTHER" id="PTHR10266:SF3">
    <property type="entry name" value="CYTOCHROME C1, HEME PROTEIN, MITOCHONDRIAL"/>
    <property type="match status" value="1"/>
</dbReference>
<sequence>MKKLLIALLLAPLLALANPEAHLDKAPDRSGNQAALQNGARIFINYCLNCHSASFMRYNRLHDIGLNDEQISENLLFTGNKVGDLMRTALPRQDAKVMFGAAPPDLTLVARVRGSDWLYTYLRGFYRDDSRPSGWNNTVFANVGMPHVLWELQGEQELGNDHELKLVKPGKLSPEQYDAAVADLVGYLRYMGEPVAGYRKSLGPLVLLGFGVFFIFAYALKKEYWKDVH</sequence>
<dbReference type="GO" id="GO:0016020">
    <property type="term" value="C:membrane"/>
    <property type="evidence" value="ECO:0007669"/>
    <property type="project" value="UniProtKB-SubCell"/>
</dbReference>
<dbReference type="Pfam" id="PF02167">
    <property type="entry name" value="Cytochrom_C1"/>
    <property type="match status" value="1"/>
</dbReference>
<dbReference type="PROSITE" id="PS51007">
    <property type="entry name" value="CYTC"/>
    <property type="match status" value="1"/>
</dbReference>
<feature type="signal peptide" evidence="10">
    <location>
        <begin position="1"/>
        <end position="17"/>
    </location>
</feature>
<name>A0A916J3J8_9PROT</name>
<dbReference type="InterPro" id="IPR002326">
    <property type="entry name" value="Cyt_c1"/>
</dbReference>
<keyword evidence="12" id="KW-0503">Monooxygenase</keyword>
<dbReference type="EMBL" id="CAJQUM010000001">
    <property type="protein sequence ID" value="CAG4883529.1"/>
    <property type="molecule type" value="Genomic_DNA"/>
</dbReference>
<dbReference type="GO" id="GO:0046872">
    <property type="term" value="F:metal ion binding"/>
    <property type="evidence" value="ECO:0007669"/>
    <property type="project" value="UniProtKB-KW"/>
</dbReference>
<dbReference type="AlphaFoldDB" id="A0A916J3J8"/>
<feature type="chain" id="PRO_5036811889" evidence="10">
    <location>
        <begin position="18"/>
        <end position="229"/>
    </location>
</feature>
<dbReference type="RefSeq" id="WP_220635488.1">
    <property type="nucleotide sequence ID" value="NZ_CAJQUM010000001.1"/>
</dbReference>
<keyword evidence="5 9" id="KW-1133">Transmembrane helix</keyword>
<keyword evidence="13" id="KW-1185">Reference proteome</keyword>
<dbReference type="InterPro" id="IPR036909">
    <property type="entry name" value="Cyt_c-like_dom_sf"/>
</dbReference>
<evidence type="ECO:0000259" key="11">
    <source>
        <dbReference type="PROSITE" id="PS51007"/>
    </source>
</evidence>
<reference evidence="12" key="1">
    <citation type="submission" date="2021-04" db="EMBL/GenBank/DDBJ databases">
        <authorList>
            <person name="Hornung B."/>
        </authorList>
    </citation>
    <scope>NUCLEOTIDE SEQUENCE</scope>
    <source>
        <strain evidence="12">G5G6</strain>
    </source>
</reference>
<proteinExistence type="predicted"/>
<accession>A0A916J3J8</accession>
<feature type="binding site" description="covalent" evidence="8">
    <location>
        <position position="51"/>
    </location>
    <ligand>
        <name>heme c</name>
        <dbReference type="ChEBI" id="CHEBI:61717"/>
    </ligand>
</feature>
<dbReference type="InterPro" id="IPR009056">
    <property type="entry name" value="Cyt_c-like_dom"/>
</dbReference>
<evidence type="ECO:0000256" key="7">
    <source>
        <dbReference type="ARBA" id="ARBA00023136"/>
    </source>
</evidence>
<keyword evidence="10" id="KW-0732">Signal</keyword>
<dbReference type="PRINTS" id="PR00603">
    <property type="entry name" value="CYTOCHROMEC1"/>
</dbReference>
<evidence type="ECO:0000256" key="9">
    <source>
        <dbReference type="SAM" id="Phobius"/>
    </source>
</evidence>
<feature type="binding site" description="covalent" evidence="8">
    <location>
        <position position="47"/>
    </location>
    <ligand>
        <name>heme c</name>
        <dbReference type="ChEBI" id="CHEBI:61717"/>
    </ligand>
</feature>
<dbReference type="GO" id="GO:0009055">
    <property type="term" value="F:electron transfer activity"/>
    <property type="evidence" value="ECO:0007669"/>
    <property type="project" value="InterPro"/>
</dbReference>
<keyword evidence="12" id="KW-0560">Oxidoreductase</keyword>
<feature type="domain" description="Cytochrome c" evidence="11">
    <location>
        <begin position="34"/>
        <end position="188"/>
    </location>
</feature>
<evidence type="ECO:0000256" key="4">
    <source>
        <dbReference type="ARBA" id="ARBA00022723"/>
    </source>
</evidence>
<feature type="binding site" description="covalent" evidence="8">
    <location>
        <position position="50"/>
    </location>
    <ligand>
        <name>heme c</name>
        <dbReference type="ChEBI" id="CHEBI:61717"/>
    </ligand>
</feature>
<evidence type="ECO:0000313" key="12">
    <source>
        <dbReference type="EMBL" id="CAG4883529.1"/>
    </source>
</evidence>
<evidence type="ECO:0000256" key="10">
    <source>
        <dbReference type="SAM" id="SignalP"/>
    </source>
</evidence>
<dbReference type="Gene3D" id="1.10.760.10">
    <property type="entry name" value="Cytochrome c-like domain"/>
    <property type="match status" value="1"/>
</dbReference>
<dbReference type="GO" id="GO:0020037">
    <property type="term" value="F:heme binding"/>
    <property type="evidence" value="ECO:0007669"/>
    <property type="project" value="InterPro"/>
</dbReference>
<feature type="transmembrane region" description="Helical" evidence="9">
    <location>
        <begin position="202"/>
        <end position="220"/>
    </location>
</feature>
<evidence type="ECO:0000256" key="8">
    <source>
        <dbReference type="PIRSR" id="PIRSR602326-1"/>
    </source>
</evidence>
<keyword evidence="2 8" id="KW-0349">Heme</keyword>
<protein>
    <submittedName>
        <fullName evidence="12">Ammonia monooxygenase gamma subunit</fullName>
    </submittedName>
</protein>
<keyword evidence="7 9" id="KW-0472">Membrane</keyword>
<evidence type="ECO:0000313" key="13">
    <source>
        <dbReference type="Proteomes" id="UP000742786"/>
    </source>
</evidence>
<dbReference type="GO" id="GO:0004497">
    <property type="term" value="F:monooxygenase activity"/>
    <property type="evidence" value="ECO:0007669"/>
    <property type="project" value="UniProtKB-KW"/>
</dbReference>